<sequence>MGDYDLTVGTLIIGIFFNTYLYGLVSHQFAAYYQAGYDDGKLVKYVQKLDLLELTHTRVDRLMILFLFLLDTFHSGAVIYMAWYYAVTNYNNPDVLSIELWPYMFTPIGTALSALLTQTFLAVRIWRFGRSRVLIGIIGALAVPCFVLGMACGIKAWNIKYMAQMVSITNLATAWLVSQVTVDTIVTGVMTYMLSRSRTGFQKTDNVINRLIRGAVQTGLFAGIFSLGDMITFLLWPETNLYGMFAIPIGRIYTNTLLDTLLSRHDLRDQMTGTINMDSMSAWGHGSSRNSRTITSRQLTELEVRKEVEVVTDNRSLSCASSDGKATLTV</sequence>
<feature type="transmembrane region" description="Helical" evidence="1">
    <location>
        <begin position="62"/>
        <end position="83"/>
    </location>
</feature>
<dbReference type="PANTHER" id="PTHR40465:SF1">
    <property type="entry name" value="DUF6534 DOMAIN-CONTAINING PROTEIN"/>
    <property type="match status" value="1"/>
</dbReference>
<dbReference type="KEGG" id="cput:CONPUDRAFT_89135"/>
<keyword evidence="1" id="KW-0472">Membrane</keyword>
<keyword evidence="1" id="KW-0812">Transmembrane</keyword>
<dbReference type="Proteomes" id="UP000053558">
    <property type="component" value="Unassembled WGS sequence"/>
</dbReference>
<dbReference type="OMA" id="ACIFAMG"/>
<feature type="transmembrane region" description="Helical" evidence="1">
    <location>
        <begin position="172"/>
        <end position="194"/>
    </location>
</feature>
<name>A0A5M3MVJ7_CONPW</name>
<feature type="transmembrane region" description="Helical" evidence="1">
    <location>
        <begin position="6"/>
        <end position="25"/>
    </location>
</feature>
<dbReference type="GeneID" id="19211303"/>
<keyword evidence="4" id="KW-1185">Reference proteome</keyword>
<gene>
    <name evidence="3" type="ORF">CONPUDRAFT_89135</name>
</gene>
<feature type="transmembrane region" description="Helical" evidence="1">
    <location>
        <begin position="103"/>
        <end position="126"/>
    </location>
</feature>
<comment type="caution">
    <text evidence="3">The sequence shown here is derived from an EMBL/GenBank/DDBJ whole genome shotgun (WGS) entry which is preliminary data.</text>
</comment>
<reference evidence="4" key="1">
    <citation type="journal article" date="2012" name="Science">
        <title>The Paleozoic origin of enzymatic lignin decomposition reconstructed from 31 fungal genomes.</title>
        <authorList>
            <person name="Floudas D."/>
            <person name="Binder M."/>
            <person name="Riley R."/>
            <person name="Barry K."/>
            <person name="Blanchette R.A."/>
            <person name="Henrissat B."/>
            <person name="Martinez A.T."/>
            <person name="Otillar R."/>
            <person name="Spatafora J.W."/>
            <person name="Yadav J.S."/>
            <person name="Aerts A."/>
            <person name="Benoit I."/>
            <person name="Boyd A."/>
            <person name="Carlson A."/>
            <person name="Copeland A."/>
            <person name="Coutinho P.M."/>
            <person name="de Vries R.P."/>
            <person name="Ferreira P."/>
            <person name="Findley K."/>
            <person name="Foster B."/>
            <person name="Gaskell J."/>
            <person name="Glotzer D."/>
            <person name="Gorecki P."/>
            <person name="Heitman J."/>
            <person name="Hesse C."/>
            <person name="Hori C."/>
            <person name="Igarashi K."/>
            <person name="Jurgens J.A."/>
            <person name="Kallen N."/>
            <person name="Kersten P."/>
            <person name="Kohler A."/>
            <person name="Kuees U."/>
            <person name="Kumar T.K.A."/>
            <person name="Kuo A."/>
            <person name="LaButti K."/>
            <person name="Larrondo L.F."/>
            <person name="Lindquist E."/>
            <person name="Ling A."/>
            <person name="Lombard V."/>
            <person name="Lucas S."/>
            <person name="Lundell T."/>
            <person name="Martin R."/>
            <person name="McLaughlin D.J."/>
            <person name="Morgenstern I."/>
            <person name="Morin E."/>
            <person name="Murat C."/>
            <person name="Nagy L.G."/>
            <person name="Nolan M."/>
            <person name="Ohm R.A."/>
            <person name="Patyshakuliyeva A."/>
            <person name="Rokas A."/>
            <person name="Ruiz-Duenas F.J."/>
            <person name="Sabat G."/>
            <person name="Salamov A."/>
            <person name="Samejima M."/>
            <person name="Schmutz J."/>
            <person name="Slot J.C."/>
            <person name="St John F."/>
            <person name="Stenlid J."/>
            <person name="Sun H."/>
            <person name="Sun S."/>
            <person name="Syed K."/>
            <person name="Tsang A."/>
            <person name="Wiebenga A."/>
            <person name="Young D."/>
            <person name="Pisabarro A."/>
            <person name="Eastwood D.C."/>
            <person name="Martin F."/>
            <person name="Cullen D."/>
            <person name="Grigoriev I.V."/>
            <person name="Hibbett D.S."/>
        </authorList>
    </citation>
    <scope>NUCLEOTIDE SEQUENCE [LARGE SCALE GENOMIC DNA]</scope>
    <source>
        <strain evidence="4">RWD-64-598 SS2</strain>
    </source>
</reference>
<dbReference type="Pfam" id="PF20152">
    <property type="entry name" value="DUF6534"/>
    <property type="match status" value="1"/>
</dbReference>
<dbReference type="EMBL" id="JH711576">
    <property type="protein sequence ID" value="EIW83156.1"/>
    <property type="molecule type" value="Genomic_DNA"/>
</dbReference>
<feature type="transmembrane region" description="Helical" evidence="1">
    <location>
        <begin position="215"/>
        <end position="236"/>
    </location>
</feature>
<proteinExistence type="predicted"/>
<dbReference type="RefSeq" id="XP_007766992.1">
    <property type="nucleotide sequence ID" value="XM_007768802.1"/>
</dbReference>
<evidence type="ECO:0000313" key="4">
    <source>
        <dbReference type="Proteomes" id="UP000053558"/>
    </source>
</evidence>
<evidence type="ECO:0000259" key="2">
    <source>
        <dbReference type="Pfam" id="PF20152"/>
    </source>
</evidence>
<protein>
    <recommendedName>
        <fullName evidence="2">DUF6534 domain-containing protein</fullName>
    </recommendedName>
</protein>
<feature type="transmembrane region" description="Helical" evidence="1">
    <location>
        <begin position="133"/>
        <end position="157"/>
    </location>
</feature>
<accession>A0A5M3MVJ7</accession>
<dbReference type="PANTHER" id="PTHR40465">
    <property type="entry name" value="CHROMOSOME 1, WHOLE GENOME SHOTGUN SEQUENCE"/>
    <property type="match status" value="1"/>
</dbReference>
<dbReference type="OrthoDB" id="2562493at2759"/>
<keyword evidence="1" id="KW-1133">Transmembrane helix</keyword>
<dbReference type="InterPro" id="IPR045339">
    <property type="entry name" value="DUF6534"/>
</dbReference>
<evidence type="ECO:0000313" key="3">
    <source>
        <dbReference type="EMBL" id="EIW83156.1"/>
    </source>
</evidence>
<evidence type="ECO:0000256" key="1">
    <source>
        <dbReference type="SAM" id="Phobius"/>
    </source>
</evidence>
<feature type="domain" description="DUF6534" evidence="2">
    <location>
        <begin position="180"/>
        <end position="265"/>
    </location>
</feature>
<dbReference type="AlphaFoldDB" id="A0A5M3MVJ7"/>
<organism evidence="3 4">
    <name type="scientific">Coniophora puteana (strain RWD-64-598)</name>
    <name type="common">Brown rot fungus</name>
    <dbReference type="NCBI Taxonomy" id="741705"/>
    <lineage>
        <taxon>Eukaryota</taxon>
        <taxon>Fungi</taxon>
        <taxon>Dikarya</taxon>
        <taxon>Basidiomycota</taxon>
        <taxon>Agaricomycotina</taxon>
        <taxon>Agaricomycetes</taxon>
        <taxon>Agaricomycetidae</taxon>
        <taxon>Boletales</taxon>
        <taxon>Coniophorineae</taxon>
        <taxon>Coniophoraceae</taxon>
        <taxon>Coniophora</taxon>
    </lineage>
</organism>